<dbReference type="Proteomes" id="UP001634007">
    <property type="component" value="Unassembled WGS sequence"/>
</dbReference>
<name>A0ABD3IUJ9_EUCGL</name>
<comment type="caution">
    <text evidence="1">The sequence shown here is derived from an EMBL/GenBank/DDBJ whole genome shotgun (WGS) entry which is preliminary data.</text>
</comment>
<evidence type="ECO:0000313" key="1">
    <source>
        <dbReference type="EMBL" id="KAL3718261.1"/>
    </source>
</evidence>
<proteinExistence type="predicted"/>
<protein>
    <submittedName>
        <fullName evidence="1">Uncharacterized protein</fullName>
    </submittedName>
</protein>
<keyword evidence="2" id="KW-1185">Reference proteome</keyword>
<dbReference type="EMBL" id="JBJKBG010000010">
    <property type="protein sequence ID" value="KAL3718261.1"/>
    <property type="molecule type" value="Genomic_DNA"/>
</dbReference>
<organism evidence="1 2">
    <name type="scientific">Eucalyptus globulus</name>
    <name type="common">Tasmanian blue gum</name>
    <dbReference type="NCBI Taxonomy" id="34317"/>
    <lineage>
        <taxon>Eukaryota</taxon>
        <taxon>Viridiplantae</taxon>
        <taxon>Streptophyta</taxon>
        <taxon>Embryophyta</taxon>
        <taxon>Tracheophyta</taxon>
        <taxon>Spermatophyta</taxon>
        <taxon>Magnoliopsida</taxon>
        <taxon>eudicotyledons</taxon>
        <taxon>Gunneridae</taxon>
        <taxon>Pentapetalae</taxon>
        <taxon>rosids</taxon>
        <taxon>malvids</taxon>
        <taxon>Myrtales</taxon>
        <taxon>Myrtaceae</taxon>
        <taxon>Myrtoideae</taxon>
        <taxon>Eucalypteae</taxon>
        <taxon>Eucalyptus</taxon>
    </lineage>
</organism>
<gene>
    <name evidence="1" type="ORF">ACJRO7_003405</name>
</gene>
<evidence type="ECO:0000313" key="2">
    <source>
        <dbReference type="Proteomes" id="UP001634007"/>
    </source>
</evidence>
<accession>A0ABD3IUJ9</accession>
<dbReference type="AlphaFoldDB" id="A0ABD3IUJ9"/>
<reference evidence="1 2" key="1">
    <citation type="submission" date="2024-11" db="EMBL/GenBank/DDBJ databases">
        <title>Chromosome-level genome assembly of Eucalyptus globulus Labill. provides insights into its genome evolution.</title>
        <authorList>
            <person name="Li X."/>
        </authorList>
    </citation>
    <scope>NUCLEOTIDE SEQUENCE [LARGE SCALE GENOMIC DNA]</scope>
    <source>
        <strain evidence="1">CL2024</strain>
        <tissue evidence="1">Fresh tender leaves</tissue>
    </source>
</reference>
<sequence>MSLPDSETQNEKRSHETSEVYDSVFGFLMNFANEAETIVPHPKSGAVVDDDTMNQVQVDGEEKPLENVGNGNAGEMFDKLPLIAKDELLKYVFGEILGNMLDKLPEDGKEAFLVRCFDGLFPKLPCESQRAIEIKANDLLSPSQEAFATLSTPESPSAFGNQFPDDALQPDGIKIRYPNTIIKPKGGKGGAGGGGVRGGRRW</sequence>